<organism evidence="8 9">
    <name type="scientific">Porphyromonas endodontalis (strain ATCC 35406 / DSM 24491 / JCM 8526 / CCUG 16442 / BCRC 14492 / NCTC 13058 / HG 370)</name>
    <name type="common">Bacteroides endodontalis</name>
    <dbReference type="NCBI Taxonomy" id="553175"/>
    <lineage>
        <taxon>Bacteria</taxon>
        <taxon>Pseudomonadati</taxon>
        <taxon>Bacteroidota</taxon>
        <taxon>Bacteroidia</taxon>
        <taxon>Bacteroidales</taxon>
        <taxon>Porphyromonadaceae</taxon>
        <taxon>Porphyromonas</taxon>
    </lineage>
</organism>
<dbReference type="PANTHER" id="PTHR42844:SF1">
    <property type="entry name" value="DIHYDRONEOPTERIN ALDOLASE 1-RELATED"/>
    <property type="match status" value="1"/>
</dbReference>
<dbReference type="AlphaFoldDB" id="C3J9M2"/>
<dbReference type="InterPro" id="IPR006157">
    <property type="entry name" value="FolB_dom"/>
</dbReference>
<dbReference type="SUPFAM" id="SSF55620">
    <property type="entry name" value="Tetrahydrobiopterin biosynthesis enzymes-like"/>
    <property type="match status" value="1"/>
</dbReference>
<evidence type="ECO:0000256" key="5">
    <source>
        <dbReference type="ARBA" id="ARBA00023239"/>
    </source>
</evidence>
<dbReference type="eggNOG" id="COG1539">
    <property type="taxonomic scope" value="Bacteria"/>
</dbReference>
<sequence>MTSKISLNAMRFYAYHGVLPQEKKVGNWFSVDLELSVDLSRAALSDQLQDTLNYAEVYAAVEEEMAIPSELLEHAAGRILRRIRGQFPQVEGIMVRLTKEYPPFKGQVGGASVTLSEGV</sequence>
<dbReference type="GO" id="GO:0046656">
    <property type="term" value="P:folic acid biosynthetic process"/>
    <property type="evidence" value="ECO:0007669"/>
    <property type="project" value="UniProtKB-UniRule"/>
</dbReference>
<dbReference type="NCBIfam" id="TIGR00526">
    <property type="entry name" value="folB_dom"/>
    <property type="match status" value="1"/>
</dbReference>
<accession>C3J9M2</accession>
<dbReference type="GO" id="GO:0046654">
    <property type="term" value="P:tetrahydrofolate biosynthetic process"/>
    <property type="evidence" value="ECO:0007669"/>
    <property type="project" value="UniProtKB-UniRule"/>
</dbReference>
<keyword evidence="5 6" id="KW-0456">Lyase</keyword>
<dbReference type="NCBIfam" id="TIGR00525">
    <property type="entry name" value="folB"/>
    <property type="match status" value="1"/>
</dbReference>
<name>C3J9M2_POREA</name>
<dbReference type="EMBL" id="ACNN01000014">
    <property type="protein sequence ID" value="EEN83140.1"/>
    <property type="molecule type" value="Genomic_DNA"/>
</dbReference>
<protein>
    <recommendedName>
        <fullName evidence="6">7,8-dihydroneopterin aldolase</fullName>
        <ecNumber evidence="6">4.1.2.25</ecNumber>
    </recommendedName>
</protein>
<dbReference type="Pfam" id="PF02152">
    <property type="entry name" value="FolB"/>
    <property type="match status" value="1"/>
</dbReference>
<evidence type="ECO:0000256" key="3">
    <source>
        <dbReference type="ARBA" id="ARBA00005708"/>
    </source>
</evidence>
<comment type="function">
    <text evidence="6">Catalyzes the conversion of 7,8-dihydroneopterin to 6-hydroxymethyl-7,8-dihydropterin.</text>
</comment>
<dbReference type="CDD" id="cd00534">
    <property type="entry name" value="DHNA_DHNTPE"/>
    <property type="match status" value="1"/>
</dbReference>
<evidence type="ECO:0000313" key="9">
    <source>
        <dbReference type="Proteomes" id="UP000004295"/>
    </source>
</evidence>
<dbReference type="GeneID" id="93365142"/>
<dbReference type="GO" id="GO:0005737">
    <property type="term" value="C:cytoplasm"/>
    <property type="evidence" value="ECO:0007669"/>
    <property type="project" value="TreeGrafter"/>
</dbReference>
<evidence type="ECO:0000256" key="2">
    <source>
        <dbReference type="ARBA" id="ARBA00005013"/>
    </source>
</evidence>
<dbReference type="InterPro" id="IPR006156">
    <property type="entry name" value="Dihydroneopterin_aldolase"/>
</dbReference>
<dbReference type="RefSeq" id="WP_004333131.1">
    <property type="nucleotide sequence ID" value="NZ_ACNN01000014.1"/>
</dbReference>
<dbReference type="UniPathway" id="UPA00077">
    <property type="reaction ID" value="UER00154"/>
</dbReference>
<keyword evidence="9" id="KW-1185">Reference proteome</keyword>
<dbReference type="STRING" id="553175.POREN0001_0773"/>
<reference evidence="8 9" key="1">
    <citation type="submission" date="2009-04" db="EMBL/GenBank/DDBJ databases">
        <authorList>
            <person name="Sebastian Y."/>
            <person name="Madupu R."/>
            <person name="Durkin A.S."/>
            <person name="Torralba M."/>
            <person name="Methe B."/>
            <person name="Sutton G.G."/>
            <person name="Strausberg R.L."/>
            <person name="Nelson K.E."/>
        </authorList>
    </citation>
    <scope>NUCLEOTIDE SEQUENCE [LARGE SCALE GENOMIC DNA]</scope>
    <source>
        <strain evidence="9">ATCC 35406 / BCRC 14492 / JCM 8526 / NCTC 13058 / HG 370</strain>
    </source>
</reference>
<comment type="pathway">
    <text evidence="2 6">Cofactor biosynthesis; tetrahydrofolate biosynthesis; 2-amino-4-hydroxy-6-hydroxymethyl-7,8-dihydropteridine diphosphate from 7,8-dihydroneopterin triphosphate: step 3/4.</text>
</comment>
<dbReference type="Gene3D" id="3.30.1130.10">
    <property type="match status" value="1"/>
</dbReference>
<proteinExistence type="inferred from homology"/>
<comment type="catalytic activity">
    <reaction evidence="1 6">
        <text>7,8-dihydroneopterin = 6-hydroxymethyl-7,8-dihydropterin + glycolaldehyde</text>
        <dbReference type="Rhea" id="RHEA:10540"/>
        <dbReference type="ChEBI" id="CHEBI:17001"/>
        <dbReference type="ChEBI" id="CHEBI:17071"/>
        <dbReference type="ChEBI" id="CHEBI:44841"/>
        <dbReference type="EC" id="4.1.2.25"/>
    </reaction>
</comment>
<dbReference type="PANTHER" id="PTHR42844">
    <property type="entry name" value="DIHYDRONEOPTERIN ALDOLASE 1-RELATED"/>
    <property type="match status" value="1"/>
</dbReference>
<dbReference type="GO" id="GO:0004150">
    <property type="term" value="F:dihydroneopterin aldolase activity"/>
    <property type="evidence" value="ECO:0007669"/>
    <property type="project" value="UniProtKB-UniRule"/>
</dbReference>
<evidence type="ECO:0000313" key="8">
    <source>
        <dbReference type="EMBL" id="EEN83140.1"/>
    </source>
</evidence>
<dbReference type="SMART" id="SM00905">
    <property type="entry name" value="FolB"/>
    <property type="match status" value="1"/>
</dbReference>
<comment type="caution">
    <text evidence="8">The sequence shown here is derived from an EMBL/GenBank/DDBJ whole genome shotgun (WGS) entry which is preliminary data.</text>
</comment>
<comment type="similarity">
    <text evidence="3 6">Belongs to the DHNA family.</text>
</comment>
<gene>
    <name evidence="8" type="primary">folB</name>
    <name evidence="8" type="ORF">POREN0001_0773</name>
</gene>
<dbReference type="EC" id="4.1.2.25" evidence="6"/>
<evidence type="ECO:0000256" key="1">
    <source>
        <dbReference type="ARBA" id="ARBA00001353"/>
    </source>
</evidence>
<dbReference type="InterPro" id="IPR043133">
    <property type="entry name" value="GTP-CH-I_C/QueF"/>
</dbReference>
<evidence type="ECO:0000256" key="4">
    <source>
        <dbReference type="ARBA" id="ARBA00022909"/>
    </source>
</evidence>
<evidence type="ECO:0000259" key="7">
    <source>
        <dbReference type="SMART" id="SM00905"/>
    </source>
</evidence>
<dbReference type="Proteomes" id="UP000004295">
    <property type="component" value="Unassembled WGS sequence"/>
</dbReference>
<feature type="domain" description="Dihydroneopterin aldolase/epimerase" evidence="7">
    <location>
        <begin position="5"/>
        <end position="117"/>
    </location>
</feature>
<keyword evidence="4 6" id="KW-0289">Folate biosynthesis</keyword>
<evidence type="ECO:0000256" key="6">
    <source>
        <dbReference type="RuleBase" id="RU362079"/>
    </source>
</evidence>